<comment type="caution">
    <text evidence="1">The sequence shown here is derived from an EMBL/GenBank/DDBJ whole genome shotgun (WGS) entry which is preliminary data.</text>
</comment>
<sequence>MATIPWNLALCLSLYFSIFLIQTRVLVALDPFSEALLGLKSELVDASNSLHDWAVPSKQNSSSAGTISACSWSGITCTKNSSMIIGLDISQKNLSGSVSGNHIKVLIHLVDLNLSSNSFSGELPAEMLTSLTNLRSLDISRNNFNGSFPDGISAIQHLVILDAFSNSFSGPLPAEAARLKNLKILNLAGSYFEGPIPKEFGSFQSLEFLHLAGNWLSGEIPIELGNLRTVTHMEIGYNLYQGSVPWQLGNMTKLEYLDIAQANLSGSVPPYLGNLTHLQSLFLFSNRLSGSIPNRLGNATLLESIDLSVNLLSGSIPESFAALKNLRLLSLMYNDMTGSIPEGIAELPSLDSLFIWNNRFSGALPQSLGRNSQLKSVDVSTNAFEGVIPAGLCAGGKLAKLMLFSNRFTGGLSAVLSNCPSLVRLRIEDNSFSGVLPLQFGGVLKNVTYVDVSRNQFTGGIPDDIYKAEKLQYFNISHNPGLGGRIPEKLWSLPLLQNFSAASCNISGNIPPFESCKSVSVIELSGNHLSGRIPNGIFSCRVLEKLDLKKNRLMGTIPPELANLYSLSILDLSYNGFTGPIPEKLGNSSSLVLLNMSFNNISGSIPSSGALRLMGANAFVGNPNLCGAPLPQTCADSKAFVHVGGLGFGSKGAEKLTWVLLLCSGIVLLIVISVSAVLYTRKCSEGQWRMVSFTGLPQFTVSDVLRSLSCYRDSTEFVSHSSALFSKAVLPTGISVAVKKIELNKNRTGEVLEFITQMGNARHRNLVRLLGYCSNKKVVYLLYDCLANGNLGEKIGMKRDPAISTWAAKYKVVVAIARGLCFLHHDCHPAIPHGDLRSSNIMFDENMEPHLGEFGIKRLLQMNGGGSAPGKVSKIGSVLNTGEPDTIVEEEIYSDIYSFGELLLEILTNGRLITAEGSIQSKPRDTILREIYDENEGGVAEESREEIKLVLEVAVLCTRSMPSDRPSMEDALRLLSGLRPHRKQ</sequence>
<proteinExistence type="predicted"/>
<gene>
    <name evidence="1" type="ORF">MRB53_009116</name>
</gene>
<protein>
    <submittedName>
        <fullName evidence="1">Uncharacterized protein</fullName>
    </submittedName>
</protein>
<name>A0ACC2LN44_PERAE</name>
<dbReference type="EMBL" id="CM056811">
    <property type="protein sequence ID" value="KAJ8634849.1"/>
    <property type="molecule type" value="Genomic_DNA"/>
</dbReference>
<dbReference type="Proteomes" id="UP001234297">
    <property type="component" value="Chromosome 3"/>
</dbReference>
<organism evidence="1 2">
    <name type="scientific">Persea americana</name>
    <name type="common">Avocado</name>
    <dbReference type="NCBI Taxonomy" id="3435"/>
    <lineage>
        <taxon>Eukaryota</taxon>
        <taxon>Viridiplantae</taxon>
        <taxon>Streptophyta</taxon>
        <taxon>Embryophyta</taxon>
        <taxon>Tracheophyta</taxon>
        <taxon>Spermatophyta</taxon>
        <taxon>Magnoliopsida</taxon>
        <taxon>Magnoliidae</taxon>
        <taxon>Laurales</taxon>
        <taxon>Lauraceae</taxon>
        <taxon>Persea</taxon>
    </lineage>
</organism>
<reference evidence="1 2" key="1">
    <citation type="journal article" date="2022" name="Hortic Res">
        <title>A haplotype resolved chromosomal level avocado genome allows analysis of novel avocado genes.</title>
        <authorList>
            <person name="Nath O."/>
            <person name="Fletcher S.J."/>
            <person name="Hayward A."/>
            <person name="Shaw L.M."/>
            <person name="Masouleh A.K."/>
            <person name="Furtado A."/>
            <person name="Henry R.J."/>
            <person name="Mitter N."/>
        </authorList>
    </citation>
    <scope>NUCLEOTIDE SEQUENCE [LARGE SCALE GENOMIC DNA]</scope>
    <source>
        <strain evidence="2">cv. Hass</strain>
    </source>
</reference>
<evidence type="ECO:0000313" key="2">
    <source>
        <dbReference type="Proteomes" id="UP001234297"/>
    </source>
</evidence>
<accession>A0ACC2LN44</accession>
<evidence type="ECO:0000313" key="1">
    <source>
        <dbReference type="EMBL" id="KAJ8634849.1"/>
    </source>
</evidence>
<keyword evidence="2" id="KW-1185">Reference proteome</keyword>